<dbReference type="EMBL" id="JAMZEC010000001">
    <property type="protein sequence ID" value="MCP2350162.1"/>
    <property type="molecule type" value="Genomic_DNA"/>
</dbReference>
<gene>
    <name evidence="1" type="ORF">HD595_006284</name>
</gene>
<evidence type="ECO:0000313" key="1">
    <source>
        <dbReference type="EMBL" id="MCP2350162.1"/>
    </source>
</evidence>
<keyword evidence="2" id="KW-1185">Reference proteome</keyword>
<proteinExistence type="predicted"/>
<comment type="caution">
    <text evidence="1">The sequence shown here is derived from an EMBL/GenBank/DDBJ whole genome shotgun (WGS) entry which is preliminary data.</text>
</comment>
<evidence type="ECO:0000313" key="2">
    <source>
        <dbReference type="Proteomes" id="UP001320766"/>
    </source>
</evidence>
<dbReference type="Proteomes" id="UP001320766">
    <property type="component" value="Unassembled WGS sequence"/>
</dbReference>
<name>A0ABT1K831_9ACTN</name>
<protein>
    <submittedName>
        <fullName evidence="1">Uncharacterized protein</fullName>
    </submittedName>
</protein>
<organism evidence="1 2">
    <name type="scientific">Nonomuraea roseoviolacea subsp. carminata</name>
    <dbReference type="NCBI Taxonomy" id="160689"/>
    <lineage>
        <taxon>Bacteria</taxon>
        <taxon>Bacillati</taxon>
        <taxon>Actinomycetota</taxon>
        <taxon>Actinomycetes</taxon>
        <taxon>Streptosporangiales</taxon>
        <taxon>Streptosporangiaceae</taxon>
        <taxon>Nonomuraea</taxon>
    </lineage>
</organism>
<sequence>MHDVHGPVMHEYGHAAAFHSDWAGMRSCVSDGGNAPDVVEYMGYPVPLDGGYHIPGDRK</sequence>
<accession>A0ABT1K831</accession>
<dbReference type="RefSeq" id="WP_253775301.1">
    <property type="nucleotide sequence ID" value="NZ_BAAAVE010000051.1"/>
</dbReference>
<reference evidence="1 2" key="1">
    <citation type="submission" date="2022-06" db="EMBL/GenBank/DDBJ databases">
        <title>Sequencing the genomes of 1000 actinobacteria strains.</title>
        <authorList>
            <person name="Klenk H.-P."/>
        </authorList>
    </citation>
    <scope>NUCLEOTIDE SEQUENCE [LARGE SCALE GENOMIC DNA]</scope>
    <source>
        <strain evidence="1 2">DSM 44170</strain>
    </source>
</reference>